<feature type="transmembrane region" description="Helical" evidence="1">
    <location>
        <begin position="137"/>
        <end position="158"/>
    </location>
</feature>
<sequence>MSSKKIARIAILSALAFVLRMAFSHLPNIQPVTALFFIATISLSYYEAFLVMFISILLTSILLGFGPWVFWQITTFTLIMATWSFLIFPLSRKIKSYRVLMQSFSAAFLALLYEFVIDSCFAYLYSMPWWTYVLSGLTFNLLHALSTFIFYPILLMLFRRLFNEKMV</sequence>
<proteinExistence type="predicted"/>
<dbReference type="InterPro" id="IPR024529">
    <property type="entry name" value="ECF_trnsprt_substrate-spec"/>
</dbReference>
<feature type="transmembrane region" description="Helical" evidence="1">
    <location>
        <begin position="69"/>
        <end position="91"/>
    </location>
</feature>
<keyword evidence="1" id="KW-1133">Transmembrane helix</keyword>
<evidence type="ECO:0000256" key="1">
    <source>
        <dbReference type="SAM" id="Phobius"/>
    </source>
</evidence>
<dbReference type="Gene3D" id="1.10.1760.20">
    <property type="match status" value="1"/>
</dbReference>
<dbReference type="Proteomes" id="UP000304914">
    <property type="component" value="Chromosome"/>
</dbReference>
<name>A0A4U9XWX9_9STRE</name>
<accession>A0A4U9XWX9</accession>
<organism evidence="2 3">
    <name type="scientific">Streptococcus pseudoporcinus</name>
    <dbReference type="NCBI Taxonomy" id="361101"/>
    <lineage>
        <taxon>Bacteria</taxon>
        <taxon>Bacillati</taxon>
        <taxon>Bacillota</taxon>
        <taxon>Bacilli</taxon>
        <taxon>Lactobacillales</taxon>
        <taxon>Streptococcaceae</taxon>
        <taxon>Streptococcus</taxon>
    </lineage>
</organism>
<dbReference type="AlphaFoldDB" id="A0A4U9XWX9"/>
<dbReference type="EMBL" id="LR594035">
    <property type="protein sequence ID" value="VTS18284.1"/>
    <property type="molecule type" value="Genomic_DNA"/>
</dbReference>
<reference evidence="2 3" key="1">
    <citation type="submission" date="2019-05" db="EMBL/GenBank/DDBJ databases">
        <authorList>
            <consortium name="Pathogen Informatics"/>
        </authorList>
    </citation>
    <scope>NUCLEOTIDE SEQUENCE [LARGE SCALE GENOMIC DNA]</scope>
    <source>
        <strain evidence="2 3">NCTC5385</strain>
    </source>
</reference>
<feature type="transmembrane region" description="Helical" evidence="1">
    <location>
        <begin position="103"/>
        <end position="125"/>
    </location>
</feature>
<evidence type="ECO:0000313" key="3">
    <source>
        <dbReference type="Proteomes" id="UP000304914"/>
    </source>
</evidence>
<gene>
    <name evidence="2" type="ORF">NCTC5385_00779</name>
</gene>
<protein>
    <submittedName>
        <fullName evidence="2">Membrane protein</fullName>
    </submittedName>
</protein>
<dbReference type="STRING" id="873448.STRPO_0682"/>
<feature type="transmembrane region" description="Helical" evidence="1">
    <location>
        <begin position="35"/>
        <end position="63"/>
    </location>
</feature>
<keyword evidence="1" id="KW-0812">Transmembrane</keyword>
<dbReference type="GO" id="GO:0022857">
    <property type="term" value="F:transmembrane transporter activity"/>
    <property type="evidence" value="ECO:0007669"/>
    <property type="project" value="InterPro"/>
</dbReference>
<dbReference type="RefSeq" id="WP_138068253.1">
    <property type="nucleotide sequence ID" value="NZ_LR594035.1"/>
</dbReference>
<evidence type="ECO:0000313" key="2">
    <source>
        <dbReference type="EMBL" id="VTS18284.1"/>
    </source>
</evidence>
<dbReference type="Pfam" id="PF12822">
    <property type="entry name" value="ECF_trnsprt"/>
    <property type="match status" value="1"/>
</dbReference>
<keyword evidence="1" id="KW-0472">Membrane</keyword>